<comment type="caution">
    <text evidence="1">The sequence shown here is derived from an EMBL/GenBank/DDBJ whole genome shotgun (WGS) entry which is preliminary data.</text>
</comment>
<name>A0ACC4WEB2_STRFR</name>
<sequence>MRAPALWPPARWGAALAAAVLTALAAGLPTAVIPNPVFGRTVPTTWWAYPVLAATAVLGGLLLATYVRIGAERRTEPPEPDGPERRRRRLGTAGGLLSFLAVGCPVCNKVVLLLLGTSGAMTVWAPVQPVLAAASVVLLAVATAQRLAGEVACGALPGAAPAAAVSGAGSSAAPDARDTRRG</sequence>
<protein>
    <submittedName>
        <fullName evidence="1">Uncharacterized protein</fullName>
    </submittedName>
</protein>
<keyword evidence="2" id="KW-1185">Reference proteome</keyword>
<organism evidence="1 2">
    <name type="scientific">Streptomyces fradiae</name>
    <name type="common">Streptomyces roseoflavus</name>
    <dbReference type="NCBI Taxonomy" id="1906"/>
    <lineage>
        <taxon>Bacteria</taxon>
        <taxon>Bacillati</taxon>
        <taxon>Actinomycetota</taxon>
        <taxon>Actinomycetes</taxon>
        <taxon>Kitasatosporales</taxon>
        <taxon>Streptomycetaceae</taxon>
        <taxon>Streptomyces</taxon>
    </lineage>
</organism>
<evidence type="ECO:0000313" key="2">
    <source>
        <dbReference type="Proteomes" id="UP000037185"/>
    </source>
</evidence>
<accession>A0ACC4WEB2</accession>
<reference evidence="1" key="1">
    <citation type="submission" date="2015-07" db="EMBL/GenBank/DDBJ databases">
        <title>Draft genome sequence of Streptomyces fradiae, a resistant strain to nitron-oligomycin.</title>
        <authorList>
            <person name="Vatlin A.A."/>
            <person name="Bekker O.B."/>
            <person name="Danilenko V.N."/>
        </authorList>
    </citation>
    <scope>NUCLEOTIDE SEQUENCE</scope>
    <source>
        <strain evidence="1">Olg1-1</strain>
    </source>
</reference>
<evidence type="ECO:0000313" key="1">
    <source>
        <dbReference type="EMBL" id="KNE83031.1"/>
    </source>
</evidence>
<gene>
    <name evidence="1" type="ORF">ADZ36_07545</name>
</gene>
<dbReference type="Proteomes" id="UP000037185">
    <property type="component" value="Unassembled WGS sequence"/>
</dbReference>
<dbReference type="EMBL" id="LGSP01000010">
    <property type="protein sequence ID" value="KNE83031.1"/>
    <property type="molecule type" value="Genomic_DNA"/>
</dbReference>
<proteinExistence type="predicted"/>